<proteinExistence type="inferred from homology"/>
<dbReference type="InterPro" id="IPR050108">
    <property type="entry name" value="CDK"/>
</dbReference>
<comment type="similarity">
    <text evidence="1">Belongs to the protein kinase superfamily. CMGC Ser/Thr protein kinase family. CDC2/CDKX subfamily.</text>
</comment>
<dbReference type="PANTHER" id="PTHR24056">
    <property type="entry name" value="CELL DIVISION PROTEIN KINASE"/>
    <property type="match status" value="1"/>
</dbReference>
<dbReference type="PROSITE" id="PS50011">
    <property type="entry name" value="PROTEIN_KINASE_DOM"/>
    <property type="match status" value="1"/>
</dbReference>
<dbReference type="SUPFAM" id="SSF56112">
    <property type="entry name" value="Protein kinase-like (PK-like)"/>
    <property type="match status" value="1"/>
</dbReference>
<dbReference type="SMART" id="SM00220">
    <property type="entry name" value="S_TKc"/>
    <property type="match status" value="1"/>
</dbReference>
<keyword evidence="4" id="KW-0808">Transferase</keyword>
<evidence type="ECO:0000256" key="3">
    <source>
        <dbReference type="ARBA" id="ARBA00022527"/>
    </source>
</evidence>
<dbReference type="Gene3D" id="3.30.200.20">
    <property type="entry name" value="Phosphorylase Kinase, domain 1"/>
    <property type="match status" value="1"/>
</dbReference>
<dbReference type="Pfam" id="PF00069">
    <property type="entry name" value="Pkinase"/>
    <property type="match status" value="2"/>
</dbReference>
<comment type="catalytic activity">
    <reaction evidence="9">
        <text>L-seryl-[protein] + ATP = O-phospho-L-seryl-[protein] + ADP + H(+)</text>
        <dbReference type="Rhea" id="RHEA:17989"/>
        <dbReference type="Rhea" id="RHEA-COMP:9863"/>
        <dbReference type="Rhea" id="RHEA-COMP:11604"/>
        <dbReference type="ChEBI" id="CHEBI:15378"/>
        <dbReference type="ChEBI" id="CHEBI:29999"/>
        <dbReference type="ChEBI" id="CHEBI:30616"/>
        <dbReference type="ChEBI" id="CHEBI:83421"/>
        <dbReference type="ChEBI" id="CHEBI:456216"/>
        <dbReference type="EC" id="2.7.11.22"/>
    </reaction>
</comment>
<evidence type="ECO:0000256" key="7">
    <source>
        <dbReference type="ARBA" id="ARBA00022840"/>
    </source>
</evidence>
<name>A0ABR2GJ05_9EUKA</name>
<evidence type="ECO:0000256" key="5">
    <source>
        <dbReference type="ARBA" id="ARBA00022741"/>
    </source>
</evidence>
<keyword evidence="6" id="KW-0418">Kinase</keyword>
<evidence type="ECO:0000256" key="9">
    <source>
        <dbReference type="ARBA" id="ARBA00048367"/>
    </source>
</evidence>
<evidence type="ECO:0000256" key="4">
    <source>
        <dbReference type="ARBA" id="ARBA00022679"/>
    </source>
</evidence>
<dbReference type="Proteomes" id="UP001470230">
    <property type="component" value="Unassembled WGS sequence"/>
</dbReference>
<keyword evidence="5" id="KW-0547">Nucleotide-binding</keyword>
<evidence type="ECO:0000256" key="8">
    <source>
        <dbReference type="ARBA" id="ARBA00047811"/>
    </source>
</evidence>
<keyword evidence="3" id="KW-0723">Serine/threonine-protein kinase</keyword>
<dbReference type="EMBL" id="JAPFFF010000052">
    <property type="protein sequence ID" value="KAK8839153.1"/>
    <property type="molecule type" value="Genomic_DNA"/>
</dbReference>
<reference evidence="11 13" key="1">
    <citation type="submission" date="2024-04" db="EMBL/GenBank/DDBJ databases">
        <title>Tritrichomonas musculus Genome.</title>
        <authorList>
            <person name="Alves-Ferreira E."/>
            <person name="Grigg M."/>
            <person name="Lorenzi H."/>
            <person name="Galac M."/>
        </authorList>
    </citation>
    <scope>NUCLEOTIDE SEQUENCE [LARGE SCALE GENOMIC DNA]</scope>
    <source>
        <strain evidence="11 13">EAF2021</strain>
    </source>
</reference>
<sequence length="355" mass="39410">MQVKGYGPLTLIDGGGFSSVYKAENLSLHRSFAIKVLNPSAKSPESNVSSYREMQALSIANHQNVVKLYEVVQCQSSVCLVMEYIPYTLSQVIQNFILPESLIKGFMLMLLRGLAHLHELGIIHRDIKPQNLLISSSGILKICDLGLCRILPEKIPAQSQLNTSGNLNNIANLNSSLNSNLNSMIVSPASSVSSSTQDETHAWTLQVGTHYYRAPELLFGDRGYTEAIDIWAAGCVMAELLNGEPLFPGVGDLELIGRISELLGSPSEETWPGISQMPDFGKLLFKERPRVDMRAKFPSWSNEALDLFEKFILYEPAKRISAREALHHPWFNVEPTPTIAPYDSKSFNLFKAKSL</sequence>
<gene>
    <name evidence="12" type="ORF">M9Y10_032080</name>
    <name evidence="11" type="ORF">M9Y10_039792</name>
</gene>
<comment type="catalytic activity">
    <reaction evidence="8">
        <text>L-threonyl-[protein] + ATP = O-phospho-L-threonyl-[protein] + ADP + H(+)</text>
        <dbReference type="Rhea" id="RHEA:46608"/>
        <dbReference type="Rhea" id="RHEA-COMP:11060"/>
        <dbReference type="Rhea" id="RHEA-COMP:11605"/>
        <dbReference type="ChEBI" id="CHEBI:15378"/>
        <dbReference type="ChEBI" id="CHEBI:30013"/>
        <dbReference type="ChEBI" id="CHEBI:30616"/>
        <dbReference type="ChEBI" id="CHEBI:61977"/>
        <dbReference type="ChEBI" id="CHEBI:456216"/>
        <dbReference type="EC" id="2.7.11.22"/>
    </reaction>
</comment>
<feature type="domain" description="Protein kinase" evidence="10">
    <location>
        <begin position="6"/>
        <end position="331"/>
    </location>
</feature>
<evidence type="ECO:0000256" key="6">
    <source>
        <dbReference type="ARBA" id="ARBA00022777"/>
    </source>
</evidence>
<dbReference type="InterPro" id="IPR011009">
    <property type="entry name" value="Kinase-like_dom_sf"/>
</dbReference>
<dbReference type="InterPro" id="IPR008271">
    <property type="entry name" value="Ser/Thr_kinase_AS"/>
</dbReference>
<organism evidence="11 13">
    <name type="scientific">Tritrichomonas musculus</name>
    <dbReference type="NCBI Taxonomy" id="1915356"/>
    <lineage>
        <taxon>Eukaryota</taxon>
        <taxon>Metamonada</taxon>
        <taxon>Parabasalia</taxon>
        <taxon>Tritrichomonadida</taxon>
        <taxon>Tritrichomonadidae</taxon>
        <taxon>Tritrichomonas</taxon>
    </lineage>
</organism>
<evidence type="ECO:0000313" key="13">
    <source>
        <dbReference type="Proteomes" id="UP001470230"/>
    </source>
</evidence>
<accession>A0ABR2GJ05</accession>
<dbReference type="EC" id="2.7.11.22" evidence="2"/>
<dbReference type="PROSITE" id="PS00108">
    <property type="entry name" value="PROTEIN_KINASE_ST"/>
    <property type="match status" value="1"/>
</dbReference>
<evidence type="ECO:0000259" key="10">
    <source>
        <dbReference type="PROSITE" id="PS50011"/>
    </source>
</evidence>
<dbReference type="InterPro" id="IPR000719">
    <property type="entry name" value="Prot_kinase_dom"/>
</dbReference>
<evidence type="ECO:0000256" key="1">
    <source>
        <dbReference type="ARBA" id="ARBA00006485"/>
    </source>
</evidence>
<dbReference type="EMBL" id="JAPFFF010000598">
    <property type="protein sequence ID" value="KAK8833910.1"/>
    <property type="molecule type" value="Genomic_DNA"/>
</dbReference>
<protein>
    <recommendedName>
        <fullName evidence="2">cyclin-dependent kinase</fullName>
        <ecNumber evidence="2">2.7.11.22</ecNumber>
    </recommendedName>
</protein>
<dbReference type="Gene3D" id="1.10.510.10">
    <property type="entry name" value="Transferase(Phosphotransferase) domain 1"/>
    <property type="match status" value="1"/>
</dbReference>
<evidence type="ECO:0000256" key="2">
    <source>
        <dbReference type="ARBA" id="ARBA00012425"/>
    </source>
</evidence>
<dbReference type="PANTHER" id="PTHR24056:SF171">
    <property type="entry name" value="CYCLIN-DEPENDENT KINASE 20"/>
    <property type="match status" value="1"/>
</dbReference>
<keyword evidence="13" id="KW-1185">Reference proteome</keyword>
<evidence type="ECO:0000313" key="12">
    <source>
        <dbReference type="EMBL" id="KAK8839153.1"/>
    </source>
</evidence>
<comment type="caution">
    <text evidence="11">The sequence shown here is derived from an EMBL/GenBank/DDBJ whole genome shotgun (WGS) entry which is preliminary data.</text>
</comment>
<evidence type="ECO:0000313" key="11">
    <source>
        <dbReference type="EMBL" id="KAK8833910.1"/>
    </source>
</evidence>
<keyword evidence="7" id="KW-0067">ATP-binding</keyword>